<dbReference type="AlphaFoldDB" id="A0AAN9J0W8"/>
<sequence length="149" mass="16556">MTKKRGRPPKSPSPSSTTSNETQRQGLDLLELDDEDLTDIDGLSPKQADKLLENLEAIRLKLQEKTSEPLVQVVVNNEEVLNKEAEPTRIASVPSVSKPPSEHWDKEEEGYAMFRRKIRKISKSPATGSNECAYPKDGKRSLPGISVCV</sequence>
<organism evidence="2 3">
    <name type="scientific">Crotalaria pallida</name>
    <name type="common">Smooth rattlebox</name>
    <name type="synonym">Crotalaria striata</name>
    <dbReference type="NCBI Taxonomy" id="3830"/>
    <lineage>
        <taxon>Eukaryota</taxon>
        <taxon>Viridiplantae</taxon>
        <taxon>Streptophyta</taxon>
        <taxon>Embryophyta</taxon>
        <taxon>Tracheophyta</taxon>
        <taxon>Spermatophyta</taxon>
        <taxon>Magnoliopsida</taxon>
        <taxon>eudicotyledons</taxon>
        <taxon>Gunneridae</taxon>
        <taxon>Pentapetalae</taxon>
        <taxon>rosids</taxon>
        <taxon>fabids</taxon>
        <taxon>Fabales</taxon>
        <taxon>Fabaceae</taxon>
        <taxon>Papilionoideae</taxon>
        <taxon>50 kb inversion clade</taxon>
        <taxon>genistoids sensu lato</taxon>
        <taxon>core genistoids</taxon>
        <taxon>Crotalarieae</taxon>
        <taxon>Crotalaria</taxon>
    </lineage>
</organism>
<evidence type="ECO:0000313" key="3">
    <source>
        <dbReference type="Proteomes" id="UP001372338"/>
    </source>
</evidence>
<keyword evidence="3" id="KW-1185">Reference proteome</keyword>
<comment type="caution">
    <text evidence="2">The sequence shown here is derived from an EMBL/GenBank/DDBJ whole genome shotgun (WGS) entry which is preliminary data.</text>
</comment>
<feature type="region of interest" description="Disordered" evidence="1">
    <location>
        <begin position="125"/>
        <end position="149"/>
    </location>
</feature>
<protein>
    <submittedName>
        <fullName evidence="2">Uncharacterized protein</fullName>
    </submittedName>
</protein>
<evidence type="ECO:0000256" key="1">
    <source>
        <dbReference type="SAM" id="MobiDB-lite"/>
    </source>
</evidence>
<dbReference type="EMBL" id="JAYWIO010000001">
    <property type="protein sequence ID" value="KAK7289681.1"/>
    <property type="molecule type" value="Genomic_DNA"/>
</dbReference>
<name>A0AAN9J0W8_CROPI</name>
<proteinExistence type="predicted"/>
<accession>A0AAN9J0W8</accession>
<gene>
    <name evidence="2" type="ORF">RIF29_03511</name>
</gene>
<evidence type="ECO:0000313" key="2">
    <source>
        <dbReference type="EMBL" id="KAK7289681.1"/>
    </source>
</evidence>
<dbReference type="Proteomes" id="UP001372338">
    <property type="component" value="Unassembled WGS sequence"/>
</dbReference>
<feature type="region of interest" description="Disordered" evidence="1">
    <location>
        <begin position="1"/>
        <end position="27"/>
    </location>
</feature>
<reference evidence="2 3" key="1">
    <citation type="submission" date="2024-01" db="EMBL/GenBank/DDBJ databases">
        <title>The genomes of 5 underutilized Papilionoideae crops provide insights into root nodulation and disease resistanc.</title>
        <authorList>
            <person name="Yuan L."/>
        </authorList>
    </citation>
    <scope>NUCLEOTIDE SEQUENCE [LARGE SCALE GENOMIC DNA]</scope>
    <source>
        <strain evidence="2">ZHUSHIDOU_FW_LH</strain>
        <tissue evidence="2">Leaf</tissue>
    </source>
</reference>